<dbReference type="AlphaFoldDB" id="A0A143HAH1"/>
<protein>
    <submittedName>
        <fullName evidence="1">Uncharacterized protein</fullName>
    </submittedName>
</protein>
<keyword evidence="2" id="KW-1185">Reference proteome</keyword>
<dbReference type="KEGG" id="rst:ATY39_04270"/>
<dbReference type="RefSeq" id="WP_066786317.1">
    <property type="nucleotide sequence ID" value="NZ_CP014806.1"/>
</dbReference>
<name>A0A143HAH1_9BACL</name>
<dbReference type="EMBL" id="CP014806">
    <property type="protein sequence ID" value="AMW98727.1"/>
    <property type="molecule type" value="Genomic_DNA"/>
</dbReference>
<reference evidence="1 2" key="1">
    <citation type="journal article" date="2016" name="Genome Announc.">
        <title>Whole-Genome Sequence of Rummeliibacillus stabekisii Strain PP9 Isolated from Antarctic Soil.</title>
        <authorList>
            <person name="da Mota F.F."/>
            <person name="Vollu R.E."/>
            <person name="Jurelevicius D."/>
            <person name="Seldin L."/>
        </authorList>
    </citation>
    <scope>NUCLEOTIDE SEQUENCE [LARGE SCALE GENOMIC DNA]</scope>
    <source>
        <strain evidence="1 2">PP9</strain>
    </source>
</reference>
<sequence length="153" mass="17344">MEALIFLIITSLVGYLFKNKDDEASKTTPPINRKIKRVDQSTPNRTLQKAEEYTRKAIGELEGKMPRTMQKRGAETVEKALPKAQELIERQSVGRTQNPIFEKYKQTSTVPVEMKKTVDKKSESTGFKFPQSTNEMANAIIMAEILGPPKSKR</sequence>
<evidence type="ECO:0000313" key="1">
    <source>
        <dbReference type="EMBL" id="AMW98727.1"/>
    </source>
</evidence>
<reference evidence="2" key="2">
    <citation type="submission" date="2016-03" db="EMBL/GenBank/DDBJ databases">
        <authorList>
            <person name="Ploux O."/>
        </authorList>
    </citation>
    <scope>NUCLEOTIDE SEQUENCE [LARGE SCALE GENOMIC DNA]</scope>
    <source>
        <strain evidence="2">PP9</strain>
    </source>
</reference>
<proteinExistence type="predicted"/>
<dbReference type="Proteomes" id="UP000076021">
    <property type="component" value="Chromosome"/>
</dbReference>
<dbReference type="STRING" id="241244.ATY39_04270"/>
<organism evidence="1 2">
    <name type="scientific">Rummeliibacillus stabekisii</name>
    <dbReference type="NCBI Taxonomy" id="241244"/>
    <lineage>
        <taxon>Bacteria</taxon>
        <taxon>Bacillati</taxon>
        <taxon>Bacillota</taxon>
        <taxon>Bacilli</taxon>
        <taxon>Bacillales</taxon>
        <taxon>Caryophanaceae</taxon>
        <taxon>Rummeliibacillus</taxon>
    </lineage>
</organism>
<accession>A0A143HAH1</accession>
<evidence type="ECO:0000313" key="2">
    <source>
        <dbReference type="Proteomes" id="UP000076021"/>
    </source>
</evidence>
<gene>
    <name evidence="1" type="ORF">ATY39_04270</name>
</gene>
<dbReference type="OrthoDB" id="2734847at2"/>